<keyword evidence="3" id="KW-0010">Activator</keyword>
<comment type="caution">
    <text evidence="7">The sequence shown here is derived from an EMBL/GenBank/DDBJ whole genome shotgun (WGS) entry which is preliminary data.</text>
</comment>
<accession>A0ABP8XRA5</accession>
<evidence type="ECO:0000256" key="1">
    <source>
        <dbReference type="ARBA" id="ARBA00023015"/>
    </source>
</evidence>
<dbReference type="SUPFAM" id="SSF46955">
    <property type="entry name" value="Putative DNA-binding domain"/>
    <property type="match status" value="1"/>
</dbReference>
<dbReference type="PANTHER" id="PTHR30204">
    <property type="entry name" value="REDOX-CYCLING DRUG-SENSING TRANSCRIPTIONAL ACTIVATOR SOXR"/>
    <property type="match status" value="1"/>
</dbReference>
<evidence type="ECO:0000256" key="3">
    <source>
        <dbReference type="ARBA" id="ARBA00023159"/>
    </source>
</evidence>
<name>A0ABP8XRA5_9MICO</name>
<evidence type="ECO:0000256" key="2">
    <source>
        <dbReference type="ARBA" id="ARBA00023125"/>
    </source>
</evidence>
<reference evidence="8" key="1">
    <citation type="journal article" date="2019" name="Int. J. Syst. Evol. Microbiol.">
        <title>The Global Catalogue of Microorganisms (GCM) 10K type strain sequencing project: providing services to taxonomists for standard genome sequencing and annotation.</title>
        <authorList>
            <consortium name="The Broad Institute Genomics Platform"/>
            <consortium name="The Broad Institute Genome Sequencing Center for Infectious Disease"/>
            <person name="Wu L."/>
            <person name="Ma J."/>
        </authorList>
    </citation>
    <scope>NUCLEOTIDE SEQUENCE [LARGE SCALE GENOMIC DNA]</scope>
    <source>
        <strain evidence="8">JCM 17975</strain>
    </source>
</reference>
<feature type="domain" description="HTH merR-type" evidence="6">
    <location>
        <begin position="14"/>
        <end position="83"/>
    </location>
</feature>
<dbReference type="PANTHER" id="PTHR30204:SF90">
    <property type="entry name" value="HTH-TYPE TRANSCRIPTIONAL ACTIVATOR MTA"/>
    <property type="match status" value="1"/>
</dbReference>
<protein>
    <submittedName>
        <fullName evidence="7">MerR family transcriptional regulator</fullName>
    </submittedName>
</protein>
<keyword evidence="2" id="KW-0238">DNA-binding</keyword>
<proteinExistence type="predicted"/>
<dbReference type="InterPro" id="IPR012925">
    <property type="entry name" value="TipAS_dom"/>
</dbReference>
<keyword evidence="8" id="KW-1185">Reference proteome</keyword>
<evidence type="ECO:0000256" key="4">
    <source>
        <dbReference type="ARBA" id="ARBA00023163"/>
    </source>
</evidence>
<dbReference type="Pfam" id="PF07739">
    <property type="entry name" value="TipAS"/>
    <property type="match status" value="1"/>
</dbReference>
<dbReference type="Proteomes" id="UP001500843">
    <property type="component" value="Unassembled WGS sequence"/>
</dbReference>
<dbReference type="EMBL" id="BAABHM010000017">
    <property type="protein sequence ID" value="GAA4713524.1"/>
    <property type="molecule type" value="Genomic_DNA"/>
</dbReference>
<dbReference type="SUPFAM" id="SSF89082">
    <property type="entry name" value="Antibiotic binding domain of TipA-like multidrug resistance regulators"/>
    <property type="match status" value="1"/>
</dbReference>
<evidence type="ECO:0000256" key="5">
    <source>
        <dbReference type="SAM" id="Coils"/>
    </source>
</evidence>
<evidence type="ECO:0000259" key="6">
    <source>
        <dbReference type="PROSITE" id="PS50937"/>
    </source>
</evidence>
<dbReference type="CDD" id="cd01106">
    <property type="entry name" value="HTH_TipAL-Mta"/>
    <property type="match status" value="1"/>
</dbReference>
<keyword evidence="1" id="KW-0805">Transcription regulation</keyword>
<sequence>MARESTADAVPPDGLTVGGAASAVGVTVRTLHHWDELGLASPSERTGGGHRLYDAADVARLHRVRVYRELGVPLADIGGLLDAPNDDAEQSLRRQLDQVREHIRHLEQSAEALDRLIEARRSGVLLSPEEQVAIFGESWQPSWQLGARERWGDTTQWAQSAERAAERTPEDWRRITAEVEALHADLAAALREGVRPGDERANALAERHRASISTYFDCTHSMHVCLGRTYVDDPGFRTFFEGLEPGLAGWLQDAINANALGHGVDPETATWT</sequence>
<keyword evidence="5" id="KW-0175">Coiled coil</keyword>
<dbReference type="InterPro" id="IPR009061">
    <property type="entry name" value="DNA-bd_dom_put_sf"/>
</dbReference>
<keyword evidence="4" id="KW-0804">Transcription</keyword>
<dbReference type="RefSeq" id="WP_253876822.1">
    <property type="nucleotide sequence ID" value="NZ_BAABHM010000017.1"/>
</dbReference>
<feature type="coiled-coil region" evidence="5">
    <location>
        <begin position="89"/>
        <end position="116"/>
    </location>
</feature>
<organism evidence="7 8">
    <name type="scientific">Promicromonospora umidemergens</name>
    <dbReference type="NCBI Taxonomy" id="629679"/>
    <lineage>
        <taxon>Bacteria</taxon>
        <taxon>Bacillati</taxon>
        <taxon>Actinomycetota</taxon>
        <taxon>Actinomycetes</taxon>
        <taxon>Micrococcales</taxon>
        <taxon>Promicromonosporaceae</taxon>
        <taxon>Promicromonospora</taxon>
    </lineage>
</organism>
<dbReference type="PROSITE" id="PS50937">
    <property type="entry name" value="HTH_MERR_2"/>
    <property type="match status" value="1"/>
</dbReference>
<dbReference type="SMART" id="SM00422">
    <property type="entry name" value="HTH_MERR"/>
    <property type="match status" value="1"/>
</dbReference>
<dbReference type="Gene3D" id="1.10.1660.10">
    <property type="match status" value="1"/>
</dbReference>
<evidence type="ECO:0000313" key="7">
    <source>
        <dbReference type="EMBL" id="GAA4713524.1"/>
    </source>
</evidence>
<dbReference type="PRINTS" id="PR00040">
    <property type="entry name" value="HTHMERR"/>
</dbReference>
<gene>
    <name evidence="7" type="ORF">GCM10023198_40730</name>
</gene>
<dbReference type="InterPro" id="IPR047057">
    <property type="entry name" value="MerR_fam"/>
</dbReference>
<dbReference type="Pfam" id="PF13411">
    <property type="entry name" value="MerR_1"/>
    <property type="match status" value="1"/>
</dbReference>
<dbReference type="Gene3D" id="1.10.490.50">
    <property type="entry name" value="Antibiotic binding domain of TipA-like multidrug resistance regulators"/>
    <property type="match status" value="1"/>
</dbReference>
<dbReference type="InterPro" id="IPR000551">
    <property type="entry name" value="MerR-type_HTH_dom"/>
</dbReference>
<dbReference type="InterPro" id="IPR036244">
    <property type="entry name" value="TipA-like_antibiotic-bd"/>
</dbReference>
<evidence type="ECO:0000313" key="8">
    <source>
        <dbReference type="Proteomes" id="UP001500843"/>
    </source>
</evidence>